<comment type="caution">
    <text evidence="1">The sequence shown here is derived from an EMBL/GenBank/DDBJ whole genome shotgun (WGS) entry which is preliminary data.</text>
</comment>
<accession>A0A150QFJ0</accession>
<name>A0A150QFJ0_SORCE</name>
<dbReference type="EMBL" id="JEMA01000713">
    <property type="protein sequence ID" value="KYF66767.1"/>
    <property type="molecule type" value="Genomic_DNA"/>
</dbReference>
<reference evidence="1 2" key="1">
    <citation type="submission" date="2014-02" db="EMBL/GenBank/DDBJ databases">
        <title>The small core and large imbalanced accessory genome model reveals a collaborative survival strategy of Sorangium cellulosum strains in nature.</title>
        <authorList>
            <person name="Han K."/>
            <person name="Peng R."/>
            <person name="Blom J."/>
            <person name="Li Y.-Z."/>
        </authorList>
    </citation>
    <scope>NUCLEOTIDE SEQUENCE [LARGE SCALE GENOMIC DNA]</scope>
    <source>
        <strain evidence="1 2">So0008-312</strain>
    </source>
</reference>
<dbReference type="OrthoDB" id="5513061at2"/>
<organism evidence="1 2">
    <name type="scientific">Sorangium cellulosum</name>
    <name type="common">Polyangium cellulosum</name>
    <dbReference type="NCBI Taxonomy" id="56"/>
    <lineage>
        <taxon>Bacteria</taxon>
        <taxon>Pseudomonadati</taxon>
        <taxon>Myxococcota</taxon>
        <taxon>Polyangia</taxon>
        <taxon>Polyangiales</taxon>
        <taxon>Polyangiaceae</taxon>
        <taxon>Sorangium</taxon>
    </lineage>
</organism>
<proteinExistence type="predicted"/>
<gene>
    <name evidence="1" type="ORF">BE15_40110</name>
</gene>
<dbReference type="RefSeq" id="WP_061610300.1">
    <property type="nucleotide sequence ID" value="NZ_JEMA01000713.1"/>
</dbReference>
<dbReference type="AlphaFoldDB" id="A0A150QFJ0"/>
<evidence type="ECO:0000313" key="1">
    <source>
        <dbReference type="EMBL" id="KYF66767.1"/>
    </source>
</evidence>
<dbReference type="Proteomes" id="UP000075260">
    <property type="component" value="Unassembled WGS sequence"/>
</dbReference>
<evidence type="ECO:0000313" key="2">
    <source>
        <dbReference type="Proteomes" id="UP000075260"/>
    </source>
</evidence>
<protein>
    <submittedName>
        <fullName evidence="1">Uncharacterized protein</fullName>
    </submittedName>
</protein>
<sequence>MNGGVSDNFINRVTKGNRGLQLEQRSDRLNPTSGIATWRNDVAEATKSVYDCLLDASDDSDSTASTSFMLSGTTTTYGTTGVACPRWIGEITLSTNASPAVYTMTAGALLDTCEVGAHAHVDIYKKNGDGAWVRIGGGRVQYENLNGSCVGNEKGWSGGGQLNEPSWSWRPSSDELGSGTYRAVVRATRASGAPAKAFFRILSI</sequence>